<gene>
    <name evidence="1" type="ORF">UV10_C0017G0001</name>
</gene>
<sequence length="64" mass="7503">DHKNNKVKVDLNKLYPDIDIAETLSNRTGKWIKTIKGNEIEFSDGNKIDTSDLDYKLIKPLIWW</sequence>
<keyword evidence="1" id="KW-0808">Transferase</keyword>
<name>A0A0G0ZAC4_9BACT</name>
<dbReference type="Proteomes" id="UP000034951">
    <property type="component" value="Unassembled WGS sequence"/>
</dbReference>
<feature type="non-terminal residue" evidence="1">
    <location>
        <position position="1"/>
    </location>
</feature>
<organism evidence="1 2">
    <name type="scientific">Candidatus Azambacteria bacterium GW2011_GWA1_42_19</name>
    <dbReference type="NCBI Taxonomy" id="1618609"/>
    <lineage>
        <taxon>Bacteria</taxon>
        <taxon>Candidatus Azamiibacteriota</taxon>
    </lineage>
</organism>
<proteinExistence type="predicted"/>
<protein>
    <submittedName>
        <fullName evidence="1">Methylase N-4/N-6 domain protein</fullName>
    </submittedName>
</protein>
<dbReference type="GO" id="GO:0008168">
    <property type="term" value="F:methyltransferase activity"/>
    <property type="evidence" value="ECO:0007669"/>
    <property type="project" value="UniProtKB-KW"/>
</dbReference>
<comment type="caution">
    <text evidence="1">The sequence shown here is derived from an EMBL/GenBank/DDBJ whole genome shotgun (WGS) entry which is preliminary data.</text>
</comment>
<accession>A0A0G0ZAC4</accession>
<evidence type="ECO:0000313" key="2">
    <source>
        <dbReference type="Proteomes" id="UP000034951"/>
    </source>
</evidence>
<dbReference type="GO" id="GO:0032259">
    <property type="term" value="P:methylation"/>
    <property type="evidence" value="ECO:0007669"/>
    <property type="project" value="UniProtKB-KW"/>
</dbReference>
<keyword evidence="1" id="KW-0489">Methyltransferase</keyword>
<reference evidence="1 2" key="1">
    <citation type="journal article" date="2015" name="Nature">
        <title>rRNA introns, odd ribosomes, and small enigmatic genomes across a large radiation of phyla.</title>
        <authorList>
            <person name="Brown C.T."/>
            <person name="Hug L.A."/>
            <person name="Thomas B.C."/>
            <person name="Sharon I."/>
            <person name="Castelle C.J."/>
            <person name="Singh A."/>
            <person name="Wilkins M.J."/>
            <person name="Williams K.H."/>
            <person name="Banfield J.F."/>
        </authorList>
    </citation>
    <scope>NUCLEOTIDE SEQUENCE [LARGE SCALE GENOMIC DNA]</scope>
</reference>
<dbReference type="AlphaFoldDB" id="A0A0G0ZAC4"/>
<evidence type="ECO:0000313" key="1">
    <source>
        <dbReference type="EMBL" id="KKS45635.1"/>
    </source>
</evidence>
<dbReference type="EMBL" id="LCDE01000017">
    <property type="protein sequence ID" value="KKS45635.1"/>
    <property type="molecule type" value="Genomic_DNA"/>
</dbReference>